<proteinExistence type="predicted"/>
<protein>
    <submittedName>
        <fullName evidence="1">Uncharacterized protein</fullName>
    </submittedName>
</protein>
<reference evidence="1" key="1">
    <citation type="submission" date="2024-02" db="EMBL/GenBank/DDBJ databases">
        <authorList>
            <consortium name="ELIXIR-Norway"/>
            <consortium name="Elixir Norway"/>
        </authorList>
    </citation>
    <scope>NUCLEOTIDE SEQUENCE</scope>
</reference>
<evidence type="ECO:0000313" key="1">
    <source>
        <dbReference type="EMBL" id="CAK9220587.1"/>
    </source>
</evidence>
<name>A0ABP0UGL9_9BRYO</name>
<evidence type="ECO:0000313" key="2">
    <source>
        <dbReference type="Proteomes" id="UP001497512"/>
    </source>
</evidence>
<dbReference type="Gene3D" id="3.60.10.10">
    <property type="entry name" value="Endonuclease/exonuclease/phosphatase"/>
    <property type="match status" value="1"/>
</dbReference>
<sequence length="137" mass="15577">MTLRYGLTDAWLLDSFHKQSEKTFTFDNGRSSRQVALSRIDKFMISQTVEERGGKIEVAASMRKLTDHSPVCIKIWGSLGPSQNAPGYFDVALLSDEKRKNDLLEAWLGEAPLPTTDQNWAPWLEATTERTTQCNRR</sequence>
<gene>
    <name evidence="1" type="ORF">CSSPTR1EN2_LOCUS15531</name>
</gene>
<organism evidence="1 2">
    <name type="scientific">Sphagnum troendelagicum</name>
    <dbReference type="NCBI Taxonomy" id="128251"/>
    <lineage>
        <taxon>Eukaryota</taxon>
        <taxon>Viridiplantae</taxon>
        <taxon>Streptophyta</taxon>
        <taxon>Embryophyta</taxon>
        <taxon>Bryophyta</taxon>
        <taxon>Sphagnophytina</taxon>
        <taxon>Sphagnopsida</taxon>
        <taxon>Sphagnales</taxon>
        <taxon>Sphagnaceae</taxon>
        <taxon>Sphagnum</taxon>
    </lineage>
</organism>
<keyword evidence="2" id="KW-1185">Reference proteome</keyword>
<dbReference type="InterPro" id="IPR036691">
    <property type="entry name" value="Endo/exonu/phosph_ase_sf"/>
</dbReference>
<accession>A0ABP0UGL9</accession>
<dbReference type="Proteomes" id="UP001497512">
    <property type="component" value="Chromosome 3"/>
</dbReference>
<dbReference type="EMBL" id="OZ019895">
    <property type="protein sequence ID" value="CAK9220587.1"/>
    <property type="molecule type" value="Genomic_DNA"/>
</dbReference>